<evidence type="ECO:0000256" key="1">
    <source>
        <dbReference type="SAM" id="Phobius"/>
    </source>
</evidence>
<keyword evidence="2" id="KW-0378">Hydrolase</keyword>
<dbReference type="InterPro" id="IPR011836">
    <property type="entry name" value="YhdP"/>
</dbReference>
<protein>
    <submittedName>
        <fullName evidence="2">Exonuclease VII small subunit</fullName>
    </submittedName>
</protein>
<keyword evidence="2" id="KW-0269">Exonuclease</keyword>
<evidence type="ECO:0000313" key="2">
    <source>
        <dbReference type="EMBL" id="RZO27441.1"/>
    </source>
</evidence>
<gene>
    <name evidence="2" type="ORF">EVA95_00335</name>
</gene>
<dbReference type="AlphaFoldDB" id="A0A520N1T5"/>
<dbReference type="PANTHER" id="PTHR38690">
    <property type="entry name" value="PROTEASE-RELATED"/>
    <property type="match status" value="1"/>
</dbReference>
<name>A0A520N1T5_9GAMM</name>
<comment type="caution">
    <text evidence="2">The sequence shown here is derived from an EMBL/GenBank/DDBJ whole genome shotgun (WGS) entry which is preliminary data.</text>
</comment>
<evidence type="ECO:0000313" key="3">
    <source>
        <dbReference type="Proteomes" id="UP000319384"/>
    </source>
</evidence>
<dbReference type="PANTHER" id="PTHR38690:SF1">
    <property type="entry name" value="PROTEASE"/>
    <property type="match status" value="1"/>
</dbReference>
<accession>A0A520N1T5</accession>
<dbReference type="EMBL" id="SHBH01000002">
    <property type="protein sequence ID" value="RZO27441.1"/>
    <property type="molecule type" value="Genomic_DNA"/>
</dbReference>
<organism evidence="2 3">
    <name type="scientific">SAR86 cluster bacterium</name>
    <dbReference type="NCBI Taxonomy" id="2030880"/>
    <lineage>
        <taxon>Bacteria</taxon>
        <taxon>Pseudomonadati</taxon>
        <taxon>Pseudomonadota</taxon>
        <taxon>Gammaproteobacteria</taxon>
        <taxon>SAR86 cluster</taxon>
    </lineage>
</organism>
<feature type="transmembrane region" description="Helical" evidence="1">
    <location>
        <begin position="7"/>
        <end position="31"/>
    </location>
</feature>
<sequence>MGVIKKFLKFFTFFLASIFLVISLIYTLIIFKPDNILYFIKKLSKESITVEYQDIDSNGNFLKPKISIDQMVIKNFENEKILSFDNIEVGIKLFELLINQNFHLDPVFIKDVNYYQNSFKESPNINFKLRISNFLLESEDLNFLSKDSYIISSDKSISIINYDGKINNVPYNKIDIFKSNFLDKYLYNAEINLNEKIIESEKLFDLSGFNETKVNLYLESKGYFNSLTQELNSINKIIIEDSRLVSKSDYAVESMQAVIFSNLNKKYVGSFSSRIPDQNISGFLLIENDNINLNSVITLDLRNIFDFGEYLSIDGVEKFNAKMILNKQNISLELNSNLNRTTINSSLEELRKEANTNLITNILISDLSKPTYFIQNKKFKSLIDENNNGYFYLGTGFDKEINKIQMNDGFYLFLDINKLKINNINTSNTFDYENNLRLIKLRINQLELLNNTFKNQEFEINLLPNEINTSFKGDNLNGTARVDQSGFTKINIFDSELDLEKLFFKKNTYSFDESVVKLRLTGKNIKILNDVINNVDFYILKNANNITFDNIFFTSKNINIGPYQEKDKAYISFNNKDDLYKIRGSFEIDSVGDVLNSLVDFNFEYVYADLNIQWEGYKDLKNLEGNFKFKIKELESSTPLPDSVFLRTLKIFNLNALLDNIDNDTSLVSNNLLVNRAEGDFYVGKNRALITKTIKLETSEAKMEWTGDIQKNESGYLDILDLDLKMRLKVSENIPWYAVIFGGIPALAGGLVFENIIDETLDDVSTFEFNIAGSINEPKITRLD</sequence>
<keyword evidence="2" id="KW-0540">Nuclease</keyword>
<dbReference type="GO" id="GO:0004527">
    <property type="term" value="F:exonuclease activity"/>
    <property type="evidence" value="ECO:0007669"/>
    <property type="project" value="UniProtKB-KW"/>
</dbReference>
<keyword evidence="1" id="KW-0472">Membrane</keyword>
<keyword evidence="1" id="KW-1133">Transmembrane helix</keyword>
<reference evidence="2 3" key="1">
    <citation type="submission" date="2019-02" db="EMBL/GenBank/DDBJ databases">
        <title>Prokaryotic population dynamics and viral predation in marine succession experiment using metagenomics: the confinement effect.</title>
        <authorList>
            <person name="Haro-Moreno J.M."/>
            <person name="Rodriguez-Valera F."/>
            <person name="Lopez-Perez M."/>
        </authorList>
    </citation>
    <scope>NUCLEOTIDE SEQUENCE [LARGE SCALE GENOMIC DNA]</scope>
    <source>
        <strain evidence="2">MED-G162</strain>
    </source>
</reference>
<keyword evidence="1" id="KW-0812">Transmembrane</keyword>
<proteinExistence type="predicted"/>
<dbReference type="Proteomes" id="UP000319384">
    <property type="component" value="Unassembled WGS sequence"/>
</dbReference>